<evidence type="ECO:0008006" key="5">
    <source>
        <dbReference type="Google" id="ProtNLM"/>
    </source>
</evidence>
<name>A0ABY1WUH5_9GAMM</name>
<evidence type="ECO:0000256" key="1">
    <source>
        <dbReference type="SAM" id="MobiDB-lite"/>
    </source>
</evidence>
<sequence length="492" mass="53461">MKRNRILTLALAPAVLMAGPLFSASVVAEEEEPRWFEVEVILFSRNVPADSVNEHWPSEANKLDTQNAPDLLSALLFPAEEVAPVDDSYCIPADQLTTDPVMDGAAATPDSLEAGTPEVAGETKAPLSDSEQIPQPCPPSELEDAAPATYAKTDVPEIVVAPALPDFDVTPYLIDDQSLQLVAQRKVIERRPEFKMMLHTGWRQAMVPRKQSAKWHLFAGKDFTDQFLADGTLRHKPELATTNQAPCPVGTVTIDGECIISDNAASENPAPGANADAPAAPQPLTTEEVQANITEMLAAQETELAAAMAAQVEVESADAPIMPLWQLDGLFRVYLEHYLYIDADFDYRIAGERELPLLIENPSSTDGSADNLEMTDPLATPEPILAIDNLEQSLAAETLPLTQQEDPEAGGTLVTTKPTEGYLYRYRLSQSRRLRSGELHYFDHPLVGILVQIRPHDYREPPTPTDLDTSAAVEATTPTEVAAPASDTQPAS</sequence>
<organism evidence="3 4">
    <name type="scientific">Corallincola spongiicola</name>
    <dbReference type="NCBI Taxonomy" id="2520508"/>
    <lineage>
        <taxon>Bacteria</taxon>
        <taxon>Pseudomonadati</taxon>
        <taxon>Pseudomonadota</taxon>
        <taxon>Gammaproteobacteria</taxon>
        <taxon>Alteromonadales</taxon>
        <taxon>Psychromonadaceae</taxon>
        <taxon>Corallincola</taxon>
    </lineage>
</organism>
<feature type="chain" id="PRO_5047468290" description="Peptidoglycan-binding protein" evidence="2">
    <location>
        <begin position="29"/>
        <end position="492"/>
    </location>
</feature>
<dbReference type="RefSeq" id="WP_130565676.1">
    <property type="nucleotide sequence ID" value="NZ_SHLY01000001.1"/>
</dbReference>
<comment type="caution">
    <text evidence="3">The sequence shown here is derived from an EMBL/GenBank/DDBJ whole genome shotgun (WGS) entry which is preliminary data.</text>
</comment>
<evidence type="ECO:0000313" key="3">
    <source>
        <dbReference type="EMBL" id="TAA48231.1"/>
    </source>
</evidence>
<gene>
    <name evidence="3" type="ORF">EXY25_03075</name>
</gene>
<reference evidence="4" key="1">
    <citation type="submission" date="2019-02" db="EMBL/GenBank/DDBJ databases">
        <title>Draft genome sequence of Muricauda sp. 176CP4-71.</title>
        <authorList>
            <person name="Park J.-S."/>
        </authorList>
    </citation>
    <scope>NUCLEOTIDE SEQUENCE [LARGE SCALE GENOMIC DNA]</scope>
    <source>
        <strain evidence="4">176GS2-150</strain>
    </source>
</reference>
<feature type="compositionally biased region" description="Low complexity" evidence="1">
    <location>
        <begin position="469"/>
        <end position="486"/>
    </location>
</feature>
<accession>A0ABY1WUH5</accession>
<dbReference type="Proteomes" id="UP000292544">
    <property type="component" value="Unassembled WGS sequence"/>
</dbReference>
<keyword evidence="4" id="KW-1185">Reference proteome</keyword>
<dbReference type="InterPro" id="IPR021241">
    <property type="entry name" value="CsiV"/>
</dbReference>
<feature type="signal peptide" evidence="2">
    <location>
        <begin position="1"/>
        <end position="28"/>
    </location>
</feature>
<dbReference type="Pfam" id="PF10972">
    <property type="entry name" value="CsiV"/>
    <property type="match status" value="1"/>
</dbReference>
<protein>
    <recommendedName>
        <fullName evidence="5">Peptidoglycan-binding protein</fullName>
    </recommendedName>
</protein>
<feature type="region of interest" description="Disordered" evidence="1">
    <location>
        <begin position="457"/>
        <end position="492"/>
    </location>
</feature>
<dbReference type="EMBL" id="SHLY01000001">
    <property type="protein sequence ID" value="TAA48231.1"/>
    <property type="molecule type" value="Genomic_DNA"/>
</dbReference>
<feature type="region of interest" description="Disordered" evidence="1">
    <location>
        <begin position="100"/>
        <end position="143"/>
    </location>
</feature>
<evidence type="ECO:0000256" key="2">
    <source>
        <dbReference type="SAM" id="SignalP"/>
    </source>
</evidence>
<proteinExistence type="predicted"/>
<evidence type="ECO:0000313" key="4">
    <source>
        <dbReference type="Proteomes" id="UP000292544"/>
    </source>
</evidence>
<keyword evidence="2" id="KW-0732">Signal</keyword>